<dbReference type="AlphaFoldDB" id="A0ABD7HM33"/>
<dbReference type="EMBL" id="QXBN01000012">
    <property type="protein sequence ID" value="RIT36745.1"/>
    <property type="molecule type" value="Genomic_DNA"/>
</dbReference>
<reference evidence="1 2" key="1">
    <citation type="submission" date="2018-08" db="EMBL/GenBank/DDBJ databases">
        <title>Linezolid Resistance in Mycobacterium abscessus: MIC Distribution and Comprehensive Investigation of Resistance Mechanisms.</title>
        <authorList>
            <person name="Ye M."/>
            <person name="Xu L."/>
            <person name="Zou Y."/>
            <person name="Li B."/>
            <person name="Guo Q."/>
            <person name="Zhang Y."/>
            <person name="Zhan M."/>
            <person name="Xu B."/>
            <person name="Yu F."/>
            <person name="Zhang Z."/>
            <person name="Chu H."/>
        </authorList>
    </citation>
    <scope>NUCLEOTIDE SEQUENCE [LARGE SCALE GENOMIC DNA]</scope>
    <source>
        <strain evidence="1 2">G143</strain>
    </source>
</reference>
<protein>
    <submittedName>
        <fullName evidence="1">Uncharacterized protein</fullName>
    </submittedName>
</protein>
<comment type="caution">
    <text evidence="1">The sequence shown here is derived from an EMBL/GenBank/DDBJ whole genome shotgun (WGS) entry which is preliminary data.</text>
</comment>
<dbReference type="RefSeq" id="WP_119596402.1">
    <property type="nucleotide sequence ID" value="NZ_QXBN01000012.1"/>
</dbReference>
<evidence type="ECO:0000313" key="2">
    <source>
        <dbReference type="Proteomes" id="UP000284557"/>
    </source>
</evidence>
<dbReference type="Proteomes" id="UP000284557">
    <property type="component" value="Unassembled WGS sequence"/>
</dbReference>
<name>A0ABD7HM33_9MYCO</name>
<proteinExistence type="predicted"/>
<sequence>MKRRDRRAKPPTEILASGFLLERPASLFDVAMAGIASATGNLDDPRAAWEAVNWLRSQGNYLPLPIWWAAATWPERVEQLVLPPSVGDKPKPGTEAALATASLAAAGLMETAEAQQLQHWPSALAGAAADKVAAEVAQGTMELLVRMNPERLNDMVMKIRSLNTEVRVGGSPPEFSENYLLGVAHLAEGLRFVSAGLLRALTLISDHLSADTAANSRPPSLLDIPADLRKKVSMEVHVGFVQASTKIALPEDL</sequence>
<gene>
    <name evidence="1" type="ORF">D2E76_15910</name>
</gene>
<organism evidence="1 2">
    <name type="scientific">Mycobacteroides abscessus</name>
    <dbReference type="NCBI Taxonomy" id="36809"/>
    <lineage>
        <taxon>Bacteria</taxon>
        <taxon>Bacillati</taxon>
        <taxon>Actinomycetota</taxon>
        <taxon>Actinomycetes</taxon>
        <taxon>Mycobacteriales</taxon>
        <taxon>Mycobacteriaceae</taxon>
        <taxon>Mycobacteroides</taxon>
    </lineage>
</organism>
<accession>A0ABD7HM33</accession>
<evidence type="ECO:0000313" key="1">
    <source>
        <dbReference type="EMBL" id="RIT36745.1"/>
    </source>
</evidence>